<feature type="chain" id="PRO_5024443807" description="DUF4097 domain-containing protein" evidence="1">
    <location>
        <begin position="41"/>
        <end position="314"/>
    </location>
</feature>
<feature type="signal peptide" evidence="1">
    <location>
        <begin position="1"/>
        <end position="40"/>
    </location>
</feature>
<name>A0A5R9PIF0_9GAMM</name>
<keyword evidence="1" id="KW-0732">Signal</keyword>
<dbReference type="Gene3D" id="2.160.20.120">
    <property type="match status" value="1"/>
</dbReference>
<reference evidence="3 4" key="1">
    <citation type="submission" date="2019-04" db="EMBL/GenBank/DDBJ databases">
        <authorList>
            <person name="Grouzdev D.S."/>
            <person name="Nazina T.N."/>
        </authorList>
    </citation>
    <scope>NUCLEOTIDE SEQUENCE [LARGE SCALE GENOMIC DNA]</scope>
    <source>
        <strain evidence="3 4">SHC 3-19</strain>
    </source>
</reference>
<comment type="caution">
    <text evidence="3">The sequence shown here is derived from an EMBL/GenBank/DDBJ whole genome shotgun (WGS) entry which is preliminary data.</text>
</comment>
<dbReference type="EMBL" id="SROY01000001">
    <property type="protein sequence ID" value="TLX23182.1"/>
    <property type="molecule type" value="Genomic_DNA"/>
</dbReference>
<accession>A0A5R9PIF0</accession>
<organism evidence="3 4">
    <name type="scientific">Thermomonas fusca</name>
    <dbReference type="NCBI Taxonomy" id="215690"/>
    <lineage>
        <taxon>Bacteria</taxon>
        <taxon>Pseudomonadati</taxon>
        <taxon>Pseudomonadota</taxon>
        <taxon>Gammaproteobacteria</taxon>
        <taxon>Lysobacterales</taxon>
        <taxon>Lysobacteraceae</taxon>
        <taxon>Thermomonas</taxon>
    </lineage>
</organism>
<dbReference type="Pfam" id="PF13349">
    <property type="entry name" value="DUF4097"/>
    <property type="match status" value="1"/>
</dbReference>
<keyword evidence="4" id="KW-1185">Reference proteome</keyword>
<evidence type="ECO:0000259" key="2">
    <source>
        <dbReference type="Pfam" id="PF13349"/>
    </source>
</evidence>
<evidence type="ECO:0000313" key="3">
    <source>
        <dbReference type="EMBL" id="TLX23182.1"/>
    </source>
</evidence>
<dbReference type="AlphaFoldDB" id="A0A5R9PIF0"/>
<sequence>MPAGSPCRAAPFLPEESMMKILAGMLWTALAAASALPAMAATPISQTRPLDARGRVEIENLKGKVEVVAWDRPEVKLTGTLGDGVEKLSVEGDGRVLRIKVRYPSRSGNAQPTHLMVQMPLLADLEVETVSADISVTGMASRELELESVSGDIVANGAPRRGGISSVSGDIRLAMNSKELRVETVSGQLVVQGRLDGAIALESVSGDIRLDTLGEHARKLAASSVSGDMDLNLALADDGEIRMESVSGDLRLRLPADLSAQVSGESFSGDLAAPGAKIRKEEFGPGSSFRVRYGAGKGDIRMQTFSGDARLVLP</sequence>
<dbReference type="Proteomes" id="UP000308508">
    <property type="component" value="Unassembled WGS sequence"/>
</dbReference>
<evidence type="ECO:0000256" key="1">
    <source>
        <dbReference type="SAM" id="SignalP"/>
    </source>
</evidence>
<dbReference type="STRING" id="1123377.GCA_000423885_02396"/>
<proteinExistence type="predicted"/>
<gene>
    <name evidence="3" type="ORF">E5S66_03950</name>
</gene>
<feature type="domain" description="DUF4097" evidence="2">
    <location>
        <begin position="122"/>
        <end position="233"/>
    </location>
</feature>
<evidence type="ECO:0000313" key="4">
    <source>
        <dbReference type="Proteomes" id="UP000308508"/>
    </source>
</evidence>
<protein>
    <recommendedName>
        <fullName evidence="2">DUF4097 domain-containing protein</fullName>
    </recommendedName>
</protein>
<dbReference type="InterPro" id="IPR025164">
    <property type="entry name" value="Toastrack_DUF4097"/>
</dbReference>